<evidence type="ECO:0000313" key="9">
    <source>
        <dbReference type="Proteomes" id="UP000323164"/>
    </source>
</evidence>
<dbReference type="EMBL" id="VTRV01000019">
    <property type="protein sequence ID" value="TZF91003.1"/>
    <property type="molecule type" value="Genomic_DNA"/>
</dbReference>
<organism evidence="8 9">
    <name type="scientific">Cognatilysobacter lacus</name>
    <dbReference type="NCBI Taxonomy" id="1643323"/>
    <lineage>
        <taxon>Bacteria</taxon>
        <taxon>Pseudomonadati</taxon>
        <taxon>Pseudomonadota</taxon>
        <taxon>Gammaproteobacteria</taxon>
        <taxon>Lysobacterales</taxon>
        <taxon>Lysobacteraceae</taxon>
        <taxon>Cognatilysobacter</taxon>
    </lineage>
</organism>
<keyword evidence="9" id="KW-1185">Reference proteome</keyword>
<evidence type="ECO:0000256" key="3">
    <source>
        <dbReference type="ARBA" id="ARBA00022723"/>
    </source>
</evidence>
<feature type="binding site" evidence="7">
    <location>
        <position position="107"/>
    </location>
    <ligand>
        <name>substrate</name>
    </ligand>
</feature>
<evidence type="ECO:0000256" key="4">
    <source>
        <dbReference type="ARBA" id="ARBA00022964"/>
    </source>
</evidence>
<protein>
    <recommendedName>
        <fullName evidence="7">3-hydroxyanthranilate 3,4-dioxygenase</fullName>
        <ecNumber evidence="7">1.13.11.6</ecNumber>
    </recommendedName>
    <alternativeName>
        <fullName evidence="7">3-hydroxyanthranilate oxygenase</fullName>
        <shortName evidence="7">3-HAO</shortName>
    </alternativeName>
    <alternativeName>
        <fullName evidence="7">3-hydroxyanthranilic acid dioxygenase</fullName>
        <shortName evidence="7">HAD</shortName>
    </alternativeName>
</protein>
<comment type="cofactor">
    <cofactor evidence="7">
        <name>Fe(2+)</name>
        <dbReference type="ChEBI" id="CHEBI:29033"/>
    </cofactor>
    <text evidence="7">Binds 2 Fe(2+) ions per subunit.</text>
</comment>
<dbReference type="Proteomes" id="UP000323164">
    <property type="component" value="Unassembled WGS sequence"/>
</dbReference>
<name>A0A5D8ZAB0_9GAMM</name>
<gene>
    <name evidence="7" type="primary">nbaC</name>
    <name evidence="8" type="ORF">FW784_03055</name>
</gene>
<evidence type="ECO:0000256" key="2">
    <source>
        <dbReference type="ARBA" id="ARBA00022642"/>
    </source>
</evidence>
<feature type="binding site" evidence="7">
    <location>
        <position position="49"/>
    </location>
    <ligand>
        <name>Fe cation</name>
        <dbReference type="ChEBI" id="CHEBI:24875"/>
        <label>1</label>
        <note>catalytic</note>
    </ligand>
</feature>
<comment type="pathway">
    <text evidence="7">Cofactor biosynthesis; NAD(+) biosynthesis; quinolinate from L-kynurenine: step 3/3.</text>
</comment>
<dbReference type="EC" id="1.13.11.6" evidence="7"/>
<dbReference type="InterPro" id="IPR010329">
    <property type="entry name" value="3hydroanth_dOase"/>
</dbReference>
<keyword evidence="6 7" id="KW-0408">Iron</keyword>
<feature type="binding site" evidence="7">
    <location>
        <position position="45"/>
    </location>
    <ligand>
        <name>O2</name>
        <dbReference type="ChEBI" id="CHEBI:15379"/>
    </ligand>
</feature>
<comment type="similarity">
    <text evidence="7">Belongs to the 3-HAO family.</text>
</comment>
<feature type="binding site" evidence="7">
    <location>
        <position position="162"/>
    </location>
    <ligand>
        <name>Fe cation</name>
        <dbReference type="ChEBI" id="CHEBI:24875"/>
        <label>2</label>
    </ligand>
</feature>
<reference evidence="8 9" key="1">
    <citation type="submission" date="2019-08" db="EMBL/GenBank/DDBJ databases">
        <title>Draft genome sequence of Lysobacter sp. UKS-15.</title>
        <authorList>
            <person name="Im W.-T."/>
        </authorList>
    </citation>
    <scope>NUCLEOTIDE SEQUENCE [LARGE SCALE GENOMIC DNA]</scope>
    <source>
        <strain evidence="8 9">UKS-15</strain>
    </source>
</reference>
<dbReference type="SUPFAM" id="SSF51182">
    <property type="entry name" value="RmlC-like cupins"/>
    <property type="match status" value="1"/>
</dbReference>
<feature type="binding site" evidence="7">
    <location>
        <position position="125"/>
    </location>
    <ligand>
        <name>Fe cation</name>
        <dbReference type="ChEBI" id="CHEBI:24875"/>
        <label>2</label>
    </ligand>
</feature>
<dbReference type="HAMAP" id="MF_00825">
    <property type="entry name" value="3_HAO"/>
    <property type="match status" value="1"/>
</dbReference>
<dbReference type="Pfam" id="PF06052">
    <property type="entry name" value="3-HAO"/>
    <property type="match status" value="1"/>
</dbReference>
<dbReference type="NCBIfam" id="NF009763">
    <property type="entry name" value="PRK13264.1"/>
    <property type="match status" value="1"/>
</dbReference>
<dbReference type="RefSeq" id="WP_149351893.1">
    <property type="nucleotide sequence ID" value="NZ_VTRV01000019.1"/>
</dbReference>
<dbReference type="PANTHER" id="PTHR15497:SF1">
    <property type="entry name" value="3-HYDROXYANTHRANILATE 3,4-DIOXYGENASE"/>
    <property type="match status" value="1"/>
</dbReference>
<sequence length="183" mass="21016">MSLPGPIDLMAWVDANRGLLQPPVGNKCIVDGDYIVMVVGGPNARTDFHFEDGPEFFYQLEGEMVLRVQEDGAVRDIPIRAGEMFYLPPRVPHSPQRSAGGVGLVIERRRLAHEQDALMWFCERCNTKLYEEFFHLVDIEQDFFRVFERFYRDDALRTCTSCGHLNPRPGRYEMQADSEADIT</sequence>
<dbReference type="InterPro" id="IPR014710">
    <property type="entry name" value="RmlC-like_jellyroll"/>
</dbReference>
<comment type="function">
    <text evidence="1 7">Catalyzes the oxidative ring opening of 3-hydroxyanthranilate to 2-amino-3-carboxymuconate semialdehyde, which spontaneously cyclizes to quinolinate.</text>
</comment>
<dbReference type="GO" id="GO:0000334">
    <property type="term" value="F:3-hydroxyanthranilate 3,4-dioxygenase activity"/>
    <property type="evidence" value="ECO:0007669"/>
    <property type="project" value="UniProtKB-UniRule"/>
</dbReference>
<keyword evidence="4 7" id="KW-0223">Dioxygenase</keyword>
<keyword evidence="2 7" id="KW-0662">Pyridine nucleotide biosynthesis</keyword>
<comment type="catalytic activity">
    <reaction evidence="7">
        <text>3-hydroxyanthranilate + O2 = (2Z,4Z)-2-amino-3-carboxymuconate 6-semialdehyde</text>
        <dbReference type="Rhea" id="RHEA:17953"/>
        <dbReference type="ChEBI" id="CHEBI:15379"/>
        <dbReference type="ChEBI" id="CHEBI:36559"/>
        <dbReference type="ChEBI" id="CHEBI:77612"/>
        <dbReference type="EC" id="1.13.11.6"/>
    </reaction>
</comment>
<dbReference type="OrthoDB" id="5002379at2"/>
<dbReference type="AlphaFoldDB" id="A0A5D8ZAB0"/>
<comment type="subunit">
    <text evidence="7">Homodimer.</text>
</comment>
<evidence type="ECO:0000256" key="1">
    <source>
        <dbReference type="ARBA" id="ARBA00002752"/>
    </source>
</evidence>
<keyword evidence="5 7" id="KW-0560">Oxidoreductase</keyword>
<feature type="binding site" evidence="7">
    <location>
        <position position="55"/>
    </location>
    <ligand>
        <name>substrate</name>
    </ligand>
</feature>
<accession>A0A5D8ZAB0</accession>
<evidence type="ECO:0000313" key="8">
    <source>
        <dbReference type="EMBL" id="TZF91003.1"/>
    </source>
</evidence>
<dbReference type="InterPro" id="IPR011051">
    <property type="entry name" value="RmlC_Cupin_sf"/>
</dbReference>
<comment type="caution">
    <text evidence="8">The sequence shown here is derived from an EMBL/GenBank/DDBJ whole genome shotgun (WGS) entry which is preliminary data.</text>
</comment>
<dbReference type="GO" id="GO:0006569">
    <property type="term" value="P:L-tryptophan catabolic process"/>
    <property type="evidence" value="ECO:0007669"/>
    <property type="project" value="UniProtKB-UniRule"/>
</dbReference>
<dbReference type="Gene3D" id="2.60.120.10">
    <property type="entry name" value="Jelly Rolls"/>
    <property type="match status" value="1"/>
</dbReference>
<dbReference type="GO" id="GO:0043420">
    <property type="term" value="P:anthranilate metabolic process"/>
    <property type="evidence" value="ECO:0007669"/>
    <property type="project" value="UniProtKB-UniRule"/>
</dbReference>
<dbReference type="GO" id="GO:0019805">
    <property type="term" value="P:quinolinate biosynthetic process"/>
    <property type="evidence" value="ECO:0007669"/>
    <property type="project" value="UniProtKB-UniRule"/>
</dbReference>
<feature type="binding site" evidence="7">
    <location>
        <position position="93"/>
    </location>
    <ligand>
        <name>Fe cation</name>
        <dbReference type="ChEBI" id="CHEBI:24875"/>
        <label>1</label>
        <note>catalytic</note>
    </ligand>
</feature>
<dbReference type="NCBIfam" id="TIGR03037">
    <property type="entry name" value="anthran_nbaC"/>
    <property type="match status" value="1"/>
</dbReference>
<dbReference type="UniPathway" id="UPA00253">
    <property type="reaction ID" value="UER00330"/>
</dbReference>
<dbReference type="PANTHER" id="PTHR15497">
    <property type="entry name" value="3-HYDROXYANTHRANILATE 3,4-DIOXYGENASE"/>
    <property type="match status" value="1"/>
</dbReference>
<evidence type="ECO:0000256" key="7">
    <source>
        <dbReference type="HAMAP-Rule" id="MF_00825"/>
    </source>
</evidence>
<dbReference type="GO" id="GO:0009435">
    <property type="term" value="P:NAD+ biosynthetic process"/>
    <property type="evidence" value="ECO:0007669"/>
    <property type="project" value="UniProtKB-UniPathway"/>
</dbReference>
<feature type="binding site" evidence="7">
    <location>
        <position position="55"/>
    </location>
    <ligand>
        <name>Fe cation</name>
        <dbReference type="ChEBI" id="CHEBI:24875"/>
        <label>1</label>
        <note>catalytic</note>
    </ligand>
</feature>
<evidence type="ECO:0000256" key="6">
    <source>
        <dbReference type="ARBA" id="ARBA00023004"/>
    </source>
</evidence>
<feature type="binding site" evidence="7">
    <location>
        <position position="159"/>
    </location>
    <ligand>
        <name>Fe cation</name>
        <dbReference type="ChEBI" id="CHEBI:24875"/>
        <label>2</label>
    </ligand>
</feature>
<evidence type="ECO:0000256" key="5">
    <source>
        <dbReference type="ARBA" id="ARBA00023002"/>
    </source>
</evidence>
<feature type="binding site" evidence="7">
    <location>
        <position position="97"/>
    </location>
    <ligand>
        <name>substrate</name>
    </ligand>
</feature>
<feature type="binding site" evidence="7">
    <location>
        <position position="122"/>
    </location>
    <ligand>
        <name>Fe cation</name>
        <dbReference type="ChEBI" id="CHEBI:24875"/>
        <label>2</label>
    </ligand>
</feature>
<proteinExistence type="inferred from homology"/>
<keyword evidence="3 7" id="KW-0479">Metal-binding</keyword>
<dbReference type="CDD" id="cd06123">
    <property type="entry name" value="cupin_HAO"/>
    <property type="match status" value="1"/>
</dbReference>
<dbReference type="GO" id="GO:0008198">
    <property type="term" value="F:ferrous iron binding"/>
    <property type="evidence" value="ECO:0007669"/>
    <property type="project" value="UniProtKB-UniRule"/>
</dbReference>